<dbReference type="InterPro" id="IPR028979">
    <property type="entry name" value="Ser_kin/Pase_Hpr-like_N_sf"/>
</dbReference>
<proteinExistence type="predicted"/>
<dbReference type="SUPFAM" id="SSF75138">
    <property type="entry name" value="HprK N-terminal domain-like"/>
    <property type="match status" value="1"/>
</dbReference>
<feature type="domain" description="DRTGG" evidence="1">
    <location>
        <begin position="5"/>
        <end position="96"/>
    </location>
</feature>
<accession>A0A9D2CG66</accession>
<evidence type="ECO:0000313" key="2">
    <source>
        <dbReference type="EMBL" id="HIY78210.1"/>
    </source>
</evidence>
<name>A0A9D2CG66_9FIRM</name>
<organism evidence="2 3">
    <name type="scientific">Candidatus Borkfalkia excrementavium</name>
    <dbReference type="NCBI Taxonomy" id="2838505"/>
    <lineage>
        <taxon>Bacteria</taxon>
        <taxon>Bacillati</taxon>
        <taxon>Bacillota</taxon>
        <taxon>Clostridia</taxon>
        <taxon>Christensenellales</taxon>
        <taxon>Christensenellaceae</taxon>
        <taxon>Candidatus Borkfalkia</taxon>
    </lineage>
</organism>
<dbReference type="InterPro" id="IPR010766">
    <property type="entry name" value="DRTGG"/>
</dbReference>
<dbReference type="Gene3D" id="3.40.1390.20">
    <property type="entry name" value="HprK N-terminal domain-like"/>
    <property type="match status" value="1"/>
</dbReference>
<comment type="caution">
    <text evidence="2">The sequence shown here is derived from an EMBL/GenBank/DDBJ whole genome shotgun (WGS) entry which is preliminary data.</text>
</comment>
<sequence length="112" mass="12297">MKIREVVKLLDAEILCGEEHLDTEIHTACGSDMMSDVLAYVKDQSVLLTGLLNPQVVRTAEMMDMLCIVFVRGKRPESAVIELAKEKGIVLLSTEKRLFVACGILYTNGLGG</sequence>
<dbReference type="Proteomes" id="UP000824135">
    <property type="component" value="Unassembled WGS sequence"/>
</dbReference>
<evidence type="ECO:0000259" key="1">
    <source>
        <dbReference type="Pfam" id="PF07085"/>
    </source>
</evidence>
<reference evidence="2" key="2">
    <citation type="submission" date="2021-04" db="EMBL/GenBank/DDBJ databases">
        <authorList>
            <person name="Gilroy R."/>
        </authorList>
    </citation>
    <scope>NUCLEOTIDE SEQUENCE</scope>
    <source>
        <strain evidence="2">CHK199-9574</strain>
    </source>
</reference>
<dbReference type="AlphaFoldDB" id="A0A9D2CG66"/>
<dbReference type="Pfam" id="PF07085">
    <property type="entry name" value="DRTGG"/>
    <property type="match status" value="1"/>
</dbReference>
<evidence type="ECO:0000313" key="3">
    <source>
        <dbReference type="Proteomes" id="UP000824135"/>
    </source>
</evidence>
<reference evidence="2" key="1">
    <citation type="journal article" date="2021" name="PeerJ">
        <title>Extensive microbial diversity within the chicken gut microbiome revealed by metagenomics and culture.</title>
        <authorList>
            <person name="Gilroy R."/>
            <person name="Ravi A."/>
            <person name="Getino M."/>
            <person name="Pursley I."/>
            <person name="Horton D.L."/>
            <person name="Alikhan N.F."/>
            <person name="Baker D."/>
            <person name="Gharbi K."/>
            <person name="Hall N."/>
            <person name="Watson M."/>
            <person name="Adriaenssens E.M."/>
            <person name="Foster-Nyarko E."/>
            <person name="Jarju S."/>
            <person name="Secka A."/>
            <person name="Antonio M."/>
            <person name="Oren A."/>
            <person name="Chaudhuri R.R."/>
            <person name="La Ragione R."/>
            <person name="Hildebrand F."/>
            <person name="Pallen M.J."/>
        </authorList>
    </citation>
    <scope>NUCLEOTIDE SEQUENCE</scope>
    <source>
        <strain evidence="2">CHK199-9574</strain>
    </source>
</reference>
<protein>
    <recommendedName>
        <fullName evidence="1">DRTGG domain-containing protein</fullName>
    </recommendedName>
</protein>
<gene>
    <name evidence="2" type="ORF">H9728_04120</name>
</gene>
<dbReference type="EMBL" id="DXCO01000031">
    <property type="protein sequence ID" value="HIY78210.1"/>
    <property type="molecule type" value="Genomic_DNA"/>
</dbReference>